<organism evidence="1 2">
    <name type="scientific">Lysinibacillus agricola</name>
    <dbReference type="NCBI Taxonomy" id="2590012"/>
    <lineage>
        <taxon>Bacteria</taxon>
        <taxon>Bacillati</taxon>
        <taxon>Bacillota</taxon>
        <taxon>Bacilli</taxon>
        <taxon>Bacillales</taxon>
        <taxon>Bacillaceae</taxon>
        <taxon>Lysinibacillus</taxon>
    </lineage>
</organism>
<reference evidence="1 2" key="1">
    <citation type="submission" date="2020-01" db="EMBL/GenBank/DDBJ databases">
        <authorList>
            <person name="Liu G."/>
            <person name="Liu B."/>
        </authorList>
    </citation>
    <scope>NUCLEOTIDE SEQUENCE [LARGE SCALE GENOMIC DNA]</scope>
    <source>
        <strain evidence="1 2">FJAT-51161</strain>
    </source>
</reference>
<name>A0ABX7ARC4_9BACI</name>
<evidence type="ECO:0000313" key="2">
    <source>
        <dbReference type="Proteomes" id="UP000596049"/>
    </source>
</evidence>
<accession>A0ABX7ARC4</accession>
<dbReference type="Proteomes" id="UP000596049">
    <property type="component" value="Chromosome"/>
</dbReference>
<dbReference type="RefSeq" id="WP_053595741.1">
    <property type="nucleotide sequence ID" value="NZ_CP067341.1"/>
</dbReference>
<sequence length="61" mass="6781">MSICYECQMDKIVSGCGVSVKDTKVVNGIGVVECKYFMELSGDLLKAQKNKNEMINNAKFK</sequence>
<dbReference type="EMBL" id="CP067341">
    <property type="protein sequence ID" value="QQP10789.1"/>
    <property type="molecule type" value="Genomic_DNA"/>
</dbReference>
<evidence type="ECO:0000313" key="1">
    <source>
        <dbReference type="EMBL" id="QQP10789.1"/>
    </source>
</evidence>
<proteinExistence type="predicted"/>
<keyword evidence="2" id="KW-1185">Reference proteome</keyword>
<gene>
    <name evidence="1" type="ORF">FJQ98_16210</name>
</gene>
<protein>
    <submittedName>
        <fullName evidence="1">Uncharacterized protein</fullName>
    </submittedName>
</protein>